<gene>
    <name evidence="3" type="primary">FBXL13</name>
    <name evidence="3" type="ORF">BGW38_005905</name>
</gene>
<comment type="caution">
    <text evidence="3">The sequence shown here is derived from an EMBL/GenBank/DDBJ whole genome shotgun (WGS) entry which is preliminary data.</text>
</comment>
<keyword evidence="4" id="KW-1185">Reference proteome</keyword>
<dbReference type="Pfam" id="PF25372">
    <property type="entry name" value="DUF7885"/>
    <property type="match status" value="1"/>
</dbReference>
<dbReference type="SUPFAM" id="SSF81383">
    <property type="entry name" value="F-box domain"/>
    <property type="match status" value="1"/>
</dbReference>
<dbReference type="InterPro" id="IPR006553">
    <property type="entry name" value="Leu-rich_rpt_Cys-con_subtyp"/>
</dbReference>
<dbReference type="SMART" id="SM00367">
    <property type="entry name" value="LRR_CC"/>
    <property type="match status" value="3"/>
</dbReference>
<dbReference type="SUPFAM" id="SSF52047">
    <property type="entry name" value="RNI-like"/>
    <property type="match status" value="1"/>
</dbReference>
<dbReference type="InterPro" id="IPR057207">
    <property type="entry name" value="FBXL15_LRR"/>
</dbReference>
<feature type="non-terminal residue" evidence="3">
    <location>
        <position position="521"/>
    </location>
</feature>
<accession>A0A9P6FNJ2</accession>
<dbReference type="OrthoDB" id="10257471at2759"/>
<dbReference type="Gene3D" id="3.80.10.10">
    <property type="entry name" value="Ribonuclease Inhibitor"/>
    <property type="match status" value="1"/>
</dbReference>
<dbReference type="Proteomes" id="UP000780801">
    <property type="component" value="Unassembled WGS sequence"/>
</dbReference>
<reference evidence="3" key="1">
    <citation type="journal article" date="2020" name="Fungal Divers.">
        <title>Resolving the Mortierellaceae phylogeny through synthesis of multi-gene phylogenetics and phylogenomics.</title>
        <authorList>
            <person name="Vandepol N."/>
            <person name="Liber J."/>
            <person name="Desiro A."/>
            <person name="Na H."/>
            <person name="Kennedy M."/>
            <person name="Barry K."/>
            <person name="Grigoriev I.V."/>
            <person name="Miller A.N."/>
            <person name="O'Donnell K."/>
            <person name="Stajich J.E."/>
            <person name="Bonito G."/>
        </authorList>
    </citation>
    <scope>NUCLEOTIDE SEQUENCE</scope>
    <source>
        <strain evidence="3">KOD1015</strain>
    </source>
</reference>
<evidence type="ECO:0000313" key="3">
    <source>
        <dbReference type="EMBL" id="KAF9578341.1"/>
    </source>
</evidence>
<dbReference type="Pfam" id="PF12937">
    <property type="entry name" value="F-box-like"/>
    <property type="match status" value="1"/>
</dbReference>
<dbReference type="AlphaFoldDB" id="A0A9P6FNJ2"/>
<dbReference type="InterPro" id="IPR036047">
    <property type="entry name" value="F-box-like_dom_sf"/>
</dbReference>
<dbReference type="Gene3D" id="1.20.1280.50">
    <property type="match status" value="1"/>
</dbReference>
<evidence type="ECO:0000313" key="4">
    <source>
        <dbReference type="Proteomes" id="UP000780801"/>
    </source>
</evidence>
<name>A0A9P6FNJ2_9FUNG</name>
<feature type="domain" description="F-box/LRR-repeat protein 15-like leucin rich repeat" evidence="2">
    <location>
        <begin position="68"/>
        <end position="338"/>
    </location>
</feature>
<feature type="domain" description="F-box" evidence="1">
    <location>
        <begin position="14"/>
        <end position="50"/>
    </location>
</feature>
<dbReference type="EMBL" id="JAABOA010003759">
    <property type="protein sequence ID" value="KAF9578341.1"/>
    <property type="molecule type" value="Genomic_DNA"/>
</dbReference>
<organism evidence="3 4">
    <name type="scientific">Lunasporangiospora selenospora</name>
    <dbReference type="NCBI Taxonomy" id="979761"/>
    <lineage>
        <taxon>Eukaryota</taxon>
        <taxon>Fungi</taxon>
        <taxon>Fungi incertae sedis</taxon>
        <taxon>Mucoromycota</taxon>
        <taxon>Mortierellomycotina</taxon>
        <taxon>Mortierellomycetes</taxon>
        <taxon>Mortierellales</taxon>
        <taxon>Mortierellaceae</taxon>
        <taxon>Lunasporangiospora</taxon>
    </lineage>
</organism>
<dbReference type="PANTHER" id="PTHR13318">
    <property type="entry name" value="PARTNER OF PAIRED, ISOFORM B-RELATED"/>
    <property type="match status" value="1"/>
</dbReference>
<dbReference type="InterPro" id="IPR032675">
    <property type="entry name" value="LRR_dom_sf"/>
</dbReference>
<dbReference type="GO" id="GO:0031146">
    <property type="term" value="P:SCF-dependent proteasomal ubiquitin-dependent protein catabolic process"/>
    <property type="evidence" value="ECO:0007669"/>
    <property type="project" value="TreeGrafter"/>
</dbReference>
<evidence type="ECO:0000259" key="2">
    <source>
        <dbReference type="Pfam" id="PF25372"/>
    </source>
</evidence>
<proteinExistence type="predicted"/>
<sequence length="521" mass="58499">MNPSATDCCLILQEVLSIIFSYLDQPSLIHTLHVCRAWNEAAERLVWSDIRGLLLPAPSFMNRITQAGPRIRRLDLSLDLPTVMTPKTADHTLTKILQATPNIQQLSVKFPPSTLPTAIPRHLIIIRDVVGSQLRSLGLHASEPDRDSRLSLPFSVSAEEALDIFLGFTSLTSLAWGSAATDTLVRVIVCTIPTLTSLTLRSQTFQRLPVYDDATVHLIGARLTNLTQLGLINNKTLTAEGMIYLGNHCKSLTKLDLSKCENIRQDGFDAILSACQELTHLNFRATRVQNESLVMLSAEPRASKLRELNVRNCELLTDSGIAWILKSCKNLESLDFRGICLYRSNFFDEAPWVCTRLEHLSMGESLQKRLVGAYPLQNASSFLFKQLGRLTRLTRLEMSRLPMNLDLFKYGREELAKLTALEYLSIENNLLHKELLWIVNQLRTLKVIEVSSMHTGSSYARDLEEVYVGIQIKPFLYEVSDFPRVGLPFDDNSDDELIYGYPGAGYDYDVSNIYSGESGMG</sequence>
<evidence type="ECO:0000259" key="1">
    <source>
        <dbReference type="Pfam" id="PF12937"/>
    </source>
</evidence>
<dbReference type="PANTHER" id="PTHR13318:SF281">
    <property type="entry name" value="F-BOX DOMAIN-CONTAINING PROTEIN"/>
    <property type="match status" value="1"/>
</dbReference>
<dbReference type="GO" id="GO:0019005">
    <property type="term" value="C:SCF ubiquitin ligase complex"/>
    <property type="evidence" value="ECO:0007669"/>
    <property type="project" value="TreeGrafter"/>
</dbReference>
<protein>
    <submittedName>
        <fullName evidence="3">Dynein regulatory complex subunit 6</fullName>
    </submittedName>
</protein>
<dbReference type="InterPro" id="IPR001810">
    <property type="entry name" value="F-box_dom"/>
</dbReference>